<keyword evidence="3" id="KW-1185">Reference proteome</keyword>
<reference evidence="2" key="1">
    <citation type="submission" date="2017-02" db="EMBL/GenBank/DDBJ databases">
        <title>Complete genome sequence of two Escherichia coli phages, vB_EcoM_ ESCO5 and vB_EcoM_ESCO13, which are related to phAPEC8.</title>
        <authorList>
            <person name="Trotereau A."/>
            <person name="Gonnet M."/>
            <person name="Viardot A."/>
            <person name="Lalmanach A.-C."/>
            <person name="Guabiraba R."/>
            <person name="Chanteloup N."/>
            <person name="Schouler C."/>
        </authorList>
    </citation>
    <scope>NUCLEOTIDE SEQUENCE [LARGE SCALE GENOMIC DNA]</scope>
</reference>
<protein>
    <submittedName>
        <fullName evidence="2">Uncharacterized protein</fullName>
    </submittedName>
</protein>
<dbReference type="EMBL" id="KX552041">
    <property type="protein sequence ID" value="AOQ27247.1"/>
    <property type="molecule type" value="Genomic_DNA"/>
</dbReference>
<feature type="coiled-coil region" evidence="1">
    <location>
        <begin position="64"/>
        <end position="105"/>
    </location>
</feature>
<accession>A0A1D7XG14</accession>
<dbReference type="Proteomes" id="UP000225358">
    <property type="component" value="Segment"/>
</dbReference>
<sequence length="108" mass="13090">MQIYTDDRKYETILDEDTGRITVLRHGEEWRDETGDNYILSLIHLIEQMRDDYAELHYENEANKVKFENELEEKESEMVYLKEEISRLEEEIDALQEEIYELNNELNA</sequence>
<name>A0A1D7XG14_9CAUD</name>
<gene>
    <name evidence="2" type="ORF">ESCO13_00127</name>
</gene>
<evidence type="ECO:0000313" key="2">
    <source>
        <dbReference type="EMBL" id="AOQ27247.1"/>
    </source>
</evidence>
<evidence type="ECO:0000256" key="1">
    <source>
        <dbReference type="SAM" id="Coils"/>
    </source>
</evidence>
<keyword evidence="1" id="KW-0175">Coiled coil</keyword>
<evidence type="ECO:0000313" key="3">
    <source>
        <dbReference type="Proteomes" id="UP000225358"/>
    </source>
</evidence>
<proteinExistence type="predicted"/>
<organism evidence="2 3">
    <name type="scientific">Escherichia phage ESCO13</name>
    <dbReference type="NCBI Taxonomy" id="1881104"/>
    <lineage>
        <taxon>Viruses</taxon>
        <taxon>Duplodnaviria</taxon>
        <taxon>Heunggongvirae</taxon>
        <taxon>Uroviricota</taxon>
        <taxon>Caudoviricetes</taxon>
        <taxon>Stephanstirmvirinae</taxon>
        <taxon>Phapecoctavirus</taxon>
        <taxon>Phapecoctavirus ESCO13</taxon>
    </lineage>
</organism>